<feature type="domain" description="BCL-11A-like CCHC zinc finger" evidence="2">
    <location>
        <begin position="59"/>
        <end position="84"/>
    </location>
</feature>
<reference evidence="4" key="1">
    <citation type="submission" date="2022-11" db="UniProtKB">
        <authorList>
            <consortium name="WormBaseParasite"/>
        </authorList>
    </citation>
    <scope>IDENTIFICATION</scope>
</reference>
<evidence type="ECO:0000259" key="2">
    <source>
        <dbReference type="Pfam" id="PF25491"/>
    </source>
</evidence>
<dbReference type="WBParaSite" id="PSAMB.scaffold6324size9726.g28299.t1">
    <property type="protein sequence ID" value="PSAMB.scaffold6324size9726.g28299.t1"/>
    <property type="gene ID" value="PSAMB.scaffold6324size9726.g28299"/>
</dbReference>
<feature type="region of interest" description="Disordered" evidence="1">
    <location>
        <begin position="1"/>
        <end position="57"/>
    </location>
</feature>
<evidence type="ECO:0000313" key="3">
    <source>
        <dbReference type="Proteomes" id="UP000887566"/>
    </source>
</evidence>
<organism evidence="3 4">
    <name type="scientific">Plectus sambesii</name>
    <dbReference type="NCBI Taxonomy" id="2011161"/>
    <lineage>
        <taxon>Eukaryota</taxon>
        <taxon>Metazoa</taxon>
        <taxon>Ecdysozoa</taxon>
        <taxon>Nematoda</taxon>
        <taxon>Chromadorea</taxon>
        <taxon>Plectida</taxon>
        <taxon>Plectina</taxon>
        <taxon>Plectoidea</taxon>
        <taxon>Plectidae</taxon>
        <taxon>Plectus</taxon>
    </lineage>
</organism>
<feature type="compositionally biased region" description="Polar residues" evidence="1">
    <location>
        <begin position="1"/>
        <end position="16"/>
    </location>
</feature>
<accession>A0A914X3I0</accession>
<keyword evidence="3" id="KW-1185">Reference proteome</keyword>
<feature type="compositionally biased region" description="Polar residues" evidence="1">
    <location>
        <begin position="259"/>
        <end position="271"/>
    </location>
</feature>
<sequence length="271" mass="29654">MKTHDVTTPMTSSDSGVESAPEIDNATAAASSNADDSSQKQHDHEEPSPTSTEPRRDSLICGDCAAEFALADLTVFIEHKASRCEKAPPPLEERCSPTRVLKRRPVSIFDPLPIRGRDENGMLLMAARSGRFALRQDAMTDTSDLGTAIAFPLRLCVFVLLMRAAMPGMVRPSSPLPAPPSRARCAAPLVRGDLMDRRRRRSPPDQTKHAEPRSVVTSGWERLSAVVQRGLETRPLNNPNNLRKRMSERMSSRSGRECWSTSPPGSLATAS</sequence>
<evidence type="ECO:0000313" key="4">
    <source>
        <dbReference type="WBParaSite" id="PSAMB.scaffold6324size9726.g28299.t1"/>
    </source>
</evidence>
<feature type="region of interest" description="Disordered" evidence="1">
    <location>
        <begin position="231"/>
        <end position="271"/>
    </location>
</feature>
<name>A0A914X3I0_9BILA</name>
<feature type="compositionally biased region" description="Basic and acidic residues" evidence="1">
    <location>
        <begin position="37"/>
        <end position="57"/>
    </location>
</feature>
<feature type="compositionally biased region" description="Low complexity" evidence="1">
    <location>
        <begin position="24"/>
        <end position="36"/>
    </location>
</feature>
<evidence type="ECO:0000256" key="1">
    <source>
        <dbReference type="SAM" id="MobiDB-lite"/>
    </source>
</evidence>
<feature type="region of interest" description="Disordered" evidence="1">
    <location>
        <begin position="191"/>
        <end position="216"/>
    </location>
</feature>
<protein>
    <recommendedName>
        <fullName evidence="2">BCL-11A-like CCHC zinc finger domain-containing protein</fullName>
    </recommendedName>
</protein>
<proteinExistence type="predicted"/>
<feature type="compositionally biased region" description="Basic and acidic residues" evidence="1">
    <location>
        <begin position="202"/>
        <end position="212"/>
    </location>
</feature>
<dbReference type="Pfam" id="PF25491">
    <property type="entry name" value="CCHC_BCL-11A"/>
    <property type="match status" value="1"/>
</dbReference>
<dbReference type="InterPro" id="IPR057448">
    <property type="entry name" value="BCL-11A_Znf_CCHC"/>
</dbReference>
<dbReference type="Proteomes" id="UP000887566">
    <property type="component" value="Unplaced"/>
</dbReference>
<dbReference type="AlphaFoldDB" id="A0A914X3I0"/>
<feature type="compositionally biased region" description="Basic and acidic residues" evidence="1">
    <location>
        <begin position="245"/>
        <end position="256"/>
    </location>
</feature>